<dbReference type="AlphaFoldDB" id="A0A8J4UYI0"/>
<dbReference type="EMBL" id="AJWJ01000247">
    <property type="protein sequence ID" value="KAF2072795.1"/>
    <property type="molecule type" value="Genomic_DNA"/>
</dbReference>
<dbReference type="PANTHER" id="PTHR21212">
    <property type="entry name" value="BERNARDINELLI-SEIP CONGENITAL LIPODYSTROPHY 2 HOMOLOG BSCL2 PROTEIN"/>
    <property type="match status" value="1"/>
</dbReference>
<gene>
    <name evidence="9" type="ORF">CYY_005896</name>
</gene>
<dbReference type="CDD" id="cd23995">
    <property type="entry name" value="Seipin_BSCL2_like"/>
    <property type="match status" value="1"/>
</dbReference>
<reference evidence="9" key="1">
    <citation type="submission" date="2020-01" db="EMBL/GenBank/DDBJ databases">
        <title>Development of genomics and gene disruption for Polysphondylium violaceum indicates a role for the polyketide synthase stlB in stalk morphogenesis.</title>
        <authorList>
            <person name="Narita B."/>
            <person name="Kawabe Y."/>
            <person name="Kin K."/>
            <person name="Saito T."/>
            <person name="Gibbs R."/>
            <person name="Kuspa A."/>
            <person name="Muzny D."/>
            <person name="Queller D."/>
            <person name="Richards S."/>
            <person name="Strassman J."/>
            <person name="Sucgang R."/>
            <person name="Worley K."/>
            <person name="Schaap P."/>
        </authorList>
    </citation>
    <scope>NUCLEOTIDE SEQUENCE</scope>
    <source>
        <strain evidence="9">QSvi11</strain>
    </source>
</reference>
<organism evidence="9 10">
    <name type="scientific">Polysphondylium violaceum</name>
    <dbReference type="NCBI Taxonomy" id="133409"/>
    <lineage>
        <taxon>Eukaryota</taxon>
        <taxon>Amoebozoa</taxon>
        <taxon>Evosea</taxon>
        <taxon>Eumycetozoa</taxon>
        <taxon>Dictyostelia</taxon>
        <taxon>Dictyosteliales</taxon>
        <taxon>Dictyosteliaceae</taxon>
        <taxon>Polysphondylium</taxon>
    </lineage>
</organism>
<dbReference type="PANTHER" id="PTHR21212:SF0">
    <property type="entry name" value="SEIPIN"/>
    <property type="match status" value="1"/>
</dbReference>
<evidence type="ECO:0000313" key="10">
    <source>
        <dbReference type="Proteomes" id="UP000695562"/>
    </source>
</evidence>
<keyword evidence="4 8" id="KW-1133">Transmembrane helix</keyword>
<dbReference type="GO" id="GO:0140042">
    <property type="term" value="P:lipid droplet formation"/>
    <property type="evidence" value="ECO:0007669"/>
    <property type="project" value="UniProtKB-ARBA"/>
</dbReference>
<feature type="compositionally biased region" description="Acidic residues" evidence="7">
    <location>
        <begin position="563"/>
        <end position="576"/>
    </location>
</feature>
<feature type="compositionally biased region" description="Polar residues" evidence="7">
    <location>
        <begin position="605"/>
        <end position="615"/>
    </location>
</feature>
<evidence type="ECO:0000256" key="1">
    <source>
        <dbReference type="ARBA" id="ARBA00004477"/>
    </source>
</evidence>
<feature type="region of interest" description="Disordered" evidence="7">
    <location>
        <begin position="419"/>
        <end position="621"/>
    </location>
</feature>
<dbReference type="Proteomes" id="UP000695562">
    <property type="component" value="Unassembled WGS sequence"/>
</dbReference>
<dbReference type="GO" id="GO:0006629">
    <property type="term" value="P:lipid metabolic process"/>
    <property type="evidence" value="ECO:0007669"/>
    <property type="project" value="UniProtKB-KW"/>
</dbReference>
<feature type="compositionally biased region" description="Basic and acidic residues" evidence="7">
    <location>
        <begin position="511"/>
        <end position="532"/>
    </location>
</feature>
<feature type="compositionally biased region" description="Polar residues" evidence="7">
    <location>
        <begin position="581"/>
        <end position="595"/>
    </location>
</feature>
<feature type="compositionally biased region" description="Low complexity" evidence="7">
    <location>
        <begin position="443"/>
        <end position="459"/>
    </location>
</feature>
<dbReference type="InterPro" id="IPR009617">
    <property type="entry name" value="Seipin"/>
</dbReference>
<keyword evidence="6 8" id="KW-0472">Membrane</keyword>
<dbReference type="OrthoDB" id="3990054at2759"/>
<evidence type="ECO:0000256" key="7">
    <source>
        <dbReference type="SAM" id="MobiDB-lite"/>
    </source>
</evidence>
<name>A0A8J4UYI0_9MYCE</name>
<proteinExistence type="predicted"/>
<keyword evidence="3" id="KW-0256">Endoplasmic reticulum</keyword>
<accession>A0A8J4UYI0</accession>
<evidence type="ECO:0000256" key="6">
    <source>
        <dbReference type="ARBA" id="ARBA00023136"/>
    </source>
</evidence>
<evidence type="ECO:0000256" key="2">
    <source>
        <dbReference type="ARBA" id="ARBA00022692"/>
    </source>
</evidence>
<feature type="transmembrane region" description="Helical" evidence="8">
    <location>
        <begin position="64"/>
        <end position="88"/>
    </location>
</feature>
<feature type="transmembrane region" description="Helical" evidence="8">
    <location>
        <begin position="15"/>
        <end position="35"/>
    </location>
</feature>
<evidence type="ECO:0000256" key="8">
    <source>
        <dbReference type="SAM" id="Phobius"/>
    </source>
</evidence>
<feature type="compositionally biased region" description="Low complexity" evidence="7">
    <location>
        <begin position="478"/>
        <end position="510"/>
    </location>
</feature>
<dbReference type="GO" id="GO:0005789">
    <property type="term" value="C:endoplasmic reticulum membrane"/>
    <property type="evidence" value="ECO:0007669"/>
    <property type="project" value="UniProtKB-SubCell"/>
</dbReference>
<evidence type="ECO:0000256" key="4">
    <source>
        <dbReference type="ARBA" id="ARBA00022989"/>
    </source>
</evidence>
<protein>
    <recommendedName>
        <fullName evidence="11">Seipin</fullName>
    </recommendedName>
</protein>
<evidence type="ECO:0008006" key="11">
    <source>
        <dbReference type="Google" id="ProtNLM"/>
    </source>
</evidence>
<feature type="region of interest" description="Disordered" evidence="7">
    <location>
        <begin position="295"/>
        <end position="356"/>
    </location>
</feature>
<evidence type="ECO:0000313" key="9">
    <source>
        <dbReference type="EMBL" id="KAF2072795.1"/>
    </source>
</evidence>
<feature type="compositionally biased region" description="Acidic residues" evidence="7">
    <location>
        <begin position="297"/>
        <end position="316"/>
    </location>
</feature>
<evidence type="ECO:0000256" key="3">
    <source>
        <dbReference type="ARBA" id="ARBA00022824"/>
    </source>
</evidence>
<feature type="transmembrane region" description="Helical" evidence="8">
    <location>
        <begin position="251"/>
        <end position="284"/>
    </location>
</feature>
<comment type="subcellular location">
    <subcellularLocation>
        <location evidence="1">Endoplasmic reticulum membrane</location>
        <topology evidence="1">Multi-pass membrane protein</topology>
    </subcellularLocation>
</comment>
<feature type="compositionally biased region" description="Low complexity" evidence="7">
    <location>
        <begin position="371"/>
        <end position="392"/>
    </location>
</feature>
<keyword evidence="10" id="KW-1185">Reference proteome</keyword>
<feature type="region of interest" description="Disordered" evidence="7">
    <location>
        <begin position="371"/>
        <end position="404"/>
    </location>
</feature>
<keyword evidence="5" id="KW-0443">Lipid metabolism</keyword>
<dbReference type="Pfam" id="PF06775">
    <property type="entry name" value="Seipin"/>
    <property type="match status" value="1"/>
</dbReference>
<feature type="compositionally biased region" description="Low complexity" evidence="7">
    <location>
        <begin position="422"/>
        <end position="434"/>
    </location>
</feature>
<feature type="compositionally biased region" description="Polar residues" evidence="7">
    <location>
        <begin position="460"/>
        <end position="472"/>
    </location>
</feature>
<keyword evidence="2 8" id="KW-0812">Transmembrane</keyword>
<evidence type="ECO:0000256" key="5">
    <source>
        <dbReference type="ARBA" id="ARBA00023098"/>
    </source>
</evidence>
<sequence length="621" mass="70796">MESFISRSIKWGLELTYSIVSFILRIWLVPINSVLEWSMDRIKPIFEPLIQFVKDHKSKMFNAIIYSIVGLITISFIFFLSAISYYFLYSYTVPKVTTIQPLYFDLSNKKMTANTEVAVEFQRKKLYNIFLELEVPESPKNEDIGMFMACMDLDNQDKWSPQKIHHSCRPAILKYSSPFLKGIKSFIMTIPYLFGAYEEKQYISIPMVENLLSTRFYQSISATVNILKPEIQFYKAQLVFMAQLSGLDYYLYYYPIFSAVIGISIIFSFYMSCTVFFVVSLYLFRYFRTQPELEVVSSEEEDEEEEEEEEEGEEQVEGLVGDELFGGSPKRPSWEKESNILPHSSSDDEEIGSSSSSSRLIRKRIFNNNNNNLDDINSTSATKSSSPSTSFSKYRWDEDEEESSLKEIIAFEQKKYEKQLASSLNSTPSSLPSSSKKDTGDNTTTTTTTTTTSLLHSHTPTISPLSSVYSTPKKQKSQFDSSSSLVASPLSSSVTSTTTTTATTSTLVLETKQEKEQEKNIQDSQEVPRYESQENLVEDEPCSNVDSTATTTTTKEEEKEQEQKEEEVEDEEEEERDNIFGSDQESGSGTPQGNSGFVADEWVKISTNEQSLSDSNLRKRK</sequence>
<comment type="caution">
    <text evidence="9">The sequence shown here is derived from an EMBL/GenBank/DDBJ whole genome shotgun (WGS) entry which is preliminary data.</text>
</comment>